<dbReference type="EMBL" id="CAFBLG010000038">
    <property type="protein sequence ID" value="CAB4863085.1"/>
    <property type="molecule type" value="Genomic_DNA"/>
</dbReference>
<organism evidence="2">
    <name type="scientific">freshwater metagenome</name>
    <dbReference type="NCBI Taxonomy" id="449393"/>
    <lineage>
        <taxon>unclassified sequences</taxon>
        <taxon>metagenomes</taxon>
        <taxon>ecological metagenomes</taxon>
    </lineage>
</organism>
<proteinExistence type="predicted"/>
<dbReference type="PROSITE" id="PS51725">
    <property type="entry name" value="ABM"/>
    <property type="match status" value="1"/>
</dbReference>
<dbReference type="Gene3D" id="3.30.70.100">
    <property type="match status" value="1"/>
</dbReference>
<accession>A0A6J6VI92</accession>
<dbReference type="InterPro" id="IPR050744">
    <property type="entry name" value="AI-2_Isomerase_LsrG"/>
</dbReference>
<sequence length="95" mass="10952">MSKVYLFVEINVKSGKIPEFLGPLQKHAAHMRTEDGLEVLDVFRDTQDANKLCVWEVWRDRASWDAHMENDASKAWRPVAAQYVDSETITIMDSI</sequence>
<dbReference type="SUPFAM" id="SSF54909">
    <property type="entry name" value="Dimeric alpha+beta barrel"/>
    <property type="match status" value="1"/>
</dbReference>
<dbReference type="InterPro" id="IPR011008">
    <property type="entry name" value="Dimeric_a/b-barrel"/>
</dbReference>
<dbReference type="Pfam" id="PF03992">
    <property type="entry name" value="ABM"/>
    <property type="match status" value="1"/>
</dbReference>
<dbReference type="PANTHER" id="PTHR33336">
    <property type="entry name" value="QUINOL MONOOXYGENASE YGIN-RELATED"/>
    <property type="match status" value="1"/>
</dbReference>
<dbReference type="EMBL" id="CAEZZO010000120">
    <property type="protein sequence ID" value="CAB4771326.1"/>
    <property type="molecule type" value="Genomic_DNA"/>
</dbReference>
<evidence type="ECO:0000313" key="3">
    <source>
        <dbReference type="EMBL" id="CAB4863085.1"/>
    </source>
</evidence>
<dbReference type="PANTHER" id="PTHR33336:SF3">
    <property type="entry name" value="ABM DOMAIN-CONTAINING PROTEIN"/>
    <property type="match status" value="1"/>
</dbReference>
<dbReference type="InterPro" id="IPR007138">
    <property type="entry name" value="ABM_dom"/>
</dbReference>
<evidence type="ECO:0000313" key="2">
    <source>
        <dbReference type="EMBL" id="CAB4771326.1"/>
    </source>
</evidence>
<dbReference type="GO" id="GO:0003824">
    <property type="term" value="F:catalytic activity"/>
    <property type="evidence" value="ECO:0007669"/>
    <property type="project" value="TreeGrafter"/>
</dbReference>
<feature type="domain" description="ABM" evidence="1">
    <location>
        <begin position="4"/>
        <end position="92"/>
    </location>
</feature>
<name>A0A6J6VI92_9ZZZZ</name>
<reference evidence="2" key="1">
    <citation type="submission" date="2020-05" db="EMBL/GenBank/DDBJ databases">
        <authorList>
            <person name="Chiriac C."/>
            <person name="Salcher M."/>
            <person name="Ghai R."/>
            <person name="Kavagutti S V."/>
        </authorList>
    </citation>
    <scope>NUCLEOTIDE SEQUENCE</scope>
</reference>
<gene>
    <name evidence="2" type="ORF">UFOPK2886_00777</name>
    <name evidence="3" type="ORF">UFOPK3295_00537</name>
    <name evidence="4" type="ORF">UFOPK3797_00682</name>
</gene>
<evidence type="ECO:0000259" key="1">
    <source>
        <dbReference type="PROSITE" id="PS51725"/>
    </source>
</evidence>
<protein>
    <submittedName>
        <fullName evidence="2">Unannotated protein</fullName>
    </submittedName>
</protein>
<evidence type="ECO:0000313" key="4">
    <source>
        <dbReference type="EMBL" id="CAB4953911.1"/>
    </source>
</evidence>
<dbReference type="EMBL" id="CAFBNN010000079">
    <property type="protein sequence ID" value="CAB4953911.1"/>
    <property type="molecule type" value="Genomic_DNA"/>
</dbReference>
<dbReference type="AlphaFoldDB" id="A0A6J6VI92"/>